<dbReference type="GO" id="GO:0015271">
    <property type="term" value="F:outward rectifier potassium channel activity"/>
    <property type="evidence" value="ECO:0007669"/>
    <property type="project" value="TreeGrafter"/>
</dbReference>
<feature type="transmembrane region" description="Helical" evidence="9">
    <location>
        <begin position="70"/>
        <end position="100"/>
    </location>
</feature>
<gene>
    <name evidence="11" type="ORF">PFISCL1PPCAC_21965</name>
</gene>
<dbReference type="PANTHER" id="PTHR11003">
    <property type="entry name" value="POTASSIUM CHANNEL, SUBFAMILY K"/>
    <property type="match status" value="1"/>
</dbReference>
<feature type="non-terminal residue" evidence="11">
    <location>
        <position position="1"/>
    </location>
</feature>
<evidence type="ECO:0000256" key="1">
    <source>
        <dbReference type="ARBA" id="ARBA00004141"/>
    </source>
</evidence>
<organism evidence="11 12">
    <name type="scientific">Pristionchus fissidentatus</name>
    <dbReference type="NCBI Taxonomy" id="1538716"/>
    <lineage>
        <taxon>Eukaryota</taxon>
        <taxon>Metazoa</taxon>
        <taxon>Ecdysozoa</taxon>
        <taxon>Nematoda</taxon>
        <taxon>Chromadorea</taxon>
        <taxon>Rhabditida</taxon>
        <taxon>Rhabditina</taxon>
        <taxon>Diplogasteromorpha</taxon>
        <taxon>Diplogasteroidea</taxon>
        <taxon>Neodiplogasteridae</taxon>
        <taxon>Pristionchus</taxon>
    </lineage>
</organism>
<dbReference type="PANTHER" id="PTHR11003:SF269">
    <property type="entry name" value="POTASSIUM CHANNEL DOMAIN-CONTAINING PROTEIN"/>
    <property type="match status" value="1"/>
</dbReference>
<dbReference type="GO" id="GO:0030322">
    <property type="term" value="P:stabilization of membrane potential"/>
    <property type="evidence" value="ECO:0007669"/>
    <property type="project" value="TreeGrafter"/>
</dbReference>
<dbReference type="EMBL" id="BTSY01000005">
    <property type="protein sequence ID" value="GMT30668.1"/>
    <property type="molecule type" value="Genomic_DNA"/>
</dbReference>
<reference evidence="11" key="1">
    <citation type="submission" date="2023-10" db="EMBL/GenBank/DDBJ databases">
        <title>Genome assembly of Pristionchus species.</title>
        <authorList>
            <person name="Yoshida K."/>
            <person name="Sommer R.J."/>
        </authorList>
    </citation>
    <scope>NUCLEOTIDE SEQUENCE</scope>
    <source>
        <strain evidence="11">RS5133</strain>
    </source>
</reference>
<dbReference type="AlphaFoldDB" id="A0AAV5WJ43"/>
<evidence type="ECO:0000256" key="3">
    <source>
        <dbReference type="ARBA" id="ARBA00022692"/>
    </source>
</evidence>
<evidence type="ECO:0000256" key="8">
    <source>
        <dbReference type="RuleBase" id="RU003857"/>
    </source>
</evidence>
<keyword evidence="2 8" id="KW-0813">Transport</keyword>
<feature type="transmembrane region" description="Helical" evidence="9">
    <location>
        <begin position="185"/>
        <end position="208"/>
    </location>
</feature>
<dbReference type="GO" id="GO:0022841">
    <property type="term" value="F:potassium ion leak channel activity"/>
    <property type="evidence" value="ECO:0007669"/>
    <property type="project" value="TreeGrafter"/>
</dbReference>
<feature type="transmembrane region" description="Helical" evidence="9">
    <location>
        <begin position="121"/>
        <end position="144"/>
    </location>
</feature>
<keyword evidence="7 8" id="KW-0407">Ion channel</keyword>
<evidence type="ECO:0000313" key="11">
    <source>
        <dbReference type="EMBL" id="GMT30668.1"/>
    </source>
</evidence>
<proteinExistence type="inferred from homology"/>
<evidence type="ECO:0000256" key="4">
    <source>
        <dbReference type="ARBA" id="ARBA00022989"/>
    </source>
</evidence>
<dbReference type="SUPFAM" id="SSF81324">
    <property type="entry name" value="Voltage-gated potassium channels"/>
    <property type="match status" value="2"/>
</dbReference>
<dbReference type="Proteomes" id="UP001432322">
    <property type="component" value="Unassembled WGS sequence"/>
</dbReference>
<keyword evidence="5 8" id="KW-0406">Ion transport</keyword>
<keyword evidence="4 9" id="KW-1133">Transmembrane helix</keyword>
<dbReference type="Gene3D" id="1.10.287.70">
    <property type="match status" value="1"/>
</dbReference>
<keyword evidence="6 9" id="KW-0472">Membrane</keyword>
<feature type="transmembrane region" description="Helical" evidence="9">
    <location>
        <begin position="156"/>
        <end position="173"/>
    </location>
</feature>
<feature type="domain" description="Potassium channel" evidence="10">
    <location>
        <begin position="21"/>
        <end position="91"/>
    </location>
</feature>
<feature type="transmembrane region" description="Helical" evidence="9">
    <location>
        <begin position="34"/>
        <end position="58"/>
    </location>
</feature>
<evidence type="ECO:0000256" key="2">
    <source>
        <dbReference type="ARBA" id="ARBA00022448"/>
    </source>
</evidence>
<evidence type="ECO:0000256" key="5">
    <source>
        <dbReference type="ARBA" id="ARBA00023065"/>
    </source>
</evidence>
<dbReference type="InterPro" id="IPR013099">
    <property type="entry name" value="K_chnl_dom"/>
</dbReference>
<evidence type="ECO:0000313" key="12">
    <source>
        <dbReference type="Proteomes" id="UP001432322"/>
    </source>
</evidence>
<keyword evidence="3 8" id="KW-0812">Transmembrane</keyword>
<protein>
    <recommendedName>
        <fullName evidence="10">Potassium channel domain-containing protein</fullName>
    </recommendedName>
</protein>
<comment type="similarity">
    <text evidence="8">Belongs to the two pore domain potassium channel (TC 1.A.1.8) family.</text>
</comment>
<evidence type="ECO:0000259" key="10">
    <source>
        <dbReference type="Pfam" id="PF07885"/>
    </source>
</evidence>
<evidence type="ECO:0000256" key="7">
    <source>
        <dbReference type="ARBA" id="ARBA00023303"/>
    </source>
</evidence>
<comment type="caution">
    <text evidence="11">The sequence shown here is derived from an EMBL/GenBank/DDBJ whole genome shotgun (WGS) entry which is preliminary data.</text>
</comment>
<dbReference type="InterPro" id="IPR003280">
    <property type="entry name" value="2pore_dom_K_chnl"/>
</dbReference>
<feature type="domain" description="Potassium channel" evidence="10">
    <location>
        <begin position="134"/>
        <end position="198"/>
    </location>
</feature>
<keyword evidence="12" id="KW-1185">Reference proteome</keyword>
<dbReference type="PRINTS" id="PR01333">
    <property type="entry name" value="2POREKCHANEL"/>
</dbReference>
<comment type="subcellular location">
    <subcellularLocation>
        <location evidence="1">Membrane</location>
        <topology evidence="1">Multi-pass membrane protein</topology>
    </subcellularLocation>
</comment>
<name>A0AAV5WJ43_9BILA</name>
<dbReference type="Pfam" id="PF07885">
    <property type="entry name" value="Ion_trans_2"/>
    <property type="match status" value="2"/>
</dbReference>
<accession>A0AAV5WJ43</accession>
<dbReference type="GO" id="GO:0005886">
    <property type="term" value="C:plasma membrane"/>
    <property type="evidence" value="ECO:0007669"/>
    <property type="project" value="TreeGrafter"/>
</dbReference>
<evidence type="ECO:0000256" key="9">
    <source>
        <dbReference type="SAM" id="Phobius"/>
    </source>
</evidence>
<sequence length="241" mass="26805">LSYQYQDAYLTLIKIDGKYTGSTFYKLEERDYPLWTWSYGTAFFFSFTLYSTVGYGSIAPSTDWGRAATIIYTAIGFPVILVIIRDIGSLVLVVVTRIYARIVIKMRKAGGYAALTDPIMLPMKVALFLSFLYCVLTAIFIMVYDDILGPDPGLDLFHSFYFTFISFAAVGLGDVMPVNYNHSPIVACVLLAGFPLMRVINRVLYVGIEDGMYGTMAYMEDSIDKIQPSGGGGGQIEKAKF</sequence>
<evidence type="ECO:0000256" key="6">
    <source>
        <dbReference type="ARBA" id="ARBA00023136"/>
    </source>
</evidence>